<dbReference type="Proteomes" id="UP000014660">
    <property type="component" value="Chromosome"/>
</dbReference>
<evidence type="ECO:0000256" key="1">
    <source>
        <dbReference type="SAM" id="Phobius"/>
    </source>
</evidence>
<keyword evidence="1" id="KW-0812">Transmembrane</keyword>
<feature type="transmembrane region" description="Helical" evidence="1">
    <location>
        <begin position="57"/>
        <end position="79"/>
    </location>
</feature>
<sequence>MNKYRDTGLNYRMLAIGISIAAFASIAVIGMSGITMYGNSAILALYFTGHISESSAALSLTALGFPGGFAMTYLLGTAGYEAFLAGGTIVFIRYTVLSVLGPWGYMILLAIFGAAA</sequence>
<dbReference type="GeneID" id="16024474"/>
<proteinExistence type="predicted"/>
<dbReference type="KEGG" id="fac:FACI_IFERC01G0327"/>
<gene>
    <name evidence="2" type="ORF">FACI_IFERC00001G0327</name>
</gene>
<keyword evidence="1" id="KW-0472">Membrane</keyword>
<accession>S0ANJ3</accession>
<dbReference type="RefSeq" id="WP_009886349.1">
    <property type="nucleotide sequence ID" value="NC_021592.1"/>
</dbReference>
<evidence type="ECO:0000313" key="3">
    <source>
        <dbReference type="Proteomes" id="UP000014660"/>
    </source>
</evidence>
<organism evidence="2 3">
    <name type="scientific">Ferroplasma acidarmanus Fer1</name>
    <dbReference type="NCBI Taxonomy" id="333146"/>
    <lineage>
        <taxon>Archaea</taxon>
        <taxon>Methanobacteriati</taxon>
        <taxon>Thermoplasmatota</taxon>
        <taxon>Thermoplasmata</taxon>
        <taxon>Thermoplasmatales</taxon>
        <taxon>Ferroplasmaceae</taxon>
        <taxon>Ferroplasma</taxon>
    </lineage>
</organism>
<feature type="transmembrane region" description="Helical" evidence="1">
    <location>
        <begin position="12"/>
        <end position="37"/>
    </location>
</feature>
<dbReference type="AlphaFoldDB" id="S0ANJ3"/>
<keyword evidence="1" id="KW-1133">Transmembrane helix</keyword>
<reference evidence="2 3" key="1">
    <citation type="journal article" date="2007" name="Proc. Natl. Acad. Sci. U.S.A.">
        <title>Genome dynamics in a natural archaeal population.</title>
        <authorList>
            <person name="Allen E.E."/>
            <person name="Tyson G.W."/>
            <person name="Whitaker R.J."/>
            <person name="Detter J.C."/>
            <person name="Richardson P.M."/>
            <person name="Banfield J.F."/>
        </authorList>
    </citation>
    <scope>NUCLEOTIDE SEQUENCE [LARGE SCALE GENOMIC DNA]</scope>
    <source>
        <strain evidence="3">fer1</strain>
    </source>
</reference>
<keyword evidence="3" id="KW-1185">Reference proteome</keyword>
<dbReference type="HOGENOM" id="CLU_2091204_0_0_2"/>
<evidence type="ECO:0000313" key="2">
    <source>
        <dbReference type="EMBL" id="AGO60307.1"/>
    </source>
</evidence>
<feature type="transmembrane region" description="Helical" evidence="1">
    <location>
        <begin position="91"/>
        <end position="115"/>
    </location>
</feature>
<protein>
    <submittedName>
        <fullName evidence="2">Uncharacterized protein</fullName>
    </submittedName>
</protein>
<name>S0ANJ3_FERAC</name>
<dbReference type="EMBL" id="CP004145">
    <property type="protein sequence ID" value="AGO60307.1"/>
    <property type="molecule type" value="Genomic_DNA"/>
</dbReference>